<accession>A0A0A1T5H5</accession>
<proteinExistence type="predicted"/>
<sequence>MSRQQRRVTRQSAEDRKAQYFRLPLPPCKGPKLHAFRQDVKPIKWLSRLDSHNYTDADRGEVPFTYVFKVEIDSTIYALKVFDFFHVEDYRRYWGNLMPESYPVETIRLHTDPFYAECRAYGRIMETEAKRPRMMPICVPCYGYMMLSEEDRHILETRFYLAFDDIHSRREPLRALVKQYAGSDPGITEHSLTKTRQRMKNMNKLGIYNRDIGLDNFLNGLLIDFDNAWTEPHCFIQDMPRPHHIQENKDYDKYKFDEMLKCSGFSKKYSFYPNAEFCTKLRSNVVHYYSDAFSDTTTDTDTES</sequence>
<dbReference type="Pfam" id="PF13095">
    <property type="entry name" value="FTA2"/>
    <property type="match status" value="1"/>
</dbReference>
<dbReference type="STRING" id="1531966.A0A0A1T5H5"/>
<dbReference type="InterPro" id="IPR025213">
    <property type="entry name" value="Sim4_Fta2"/>
</dbReference>
<organism evidence="1 2">
    <name type="scientific">[Torrubiella] hemipterigena</name>
    <dbReference type="NCBI Taxonomy" id="1531966"/>
    <lineage>
        <taxon>Eukaryota</taxon>
        <taxon>Fungi</taxon>
        <taxon>Dikarya</taxon>
        <taxon>Ascomycota</taxon>
        <taxon>Pezizomycotina</taxon>
        <taxon>Sordariomycetes</taxon>
        <taxon>Hypocreomycetidae</taxon>
        <taxon>Hypocreales</taxon>
        <taxon>Clavicipitaceae</taxon>
        <taxon>Clavicipitaceae incertae sedis</taxon>
        <taxon>'Torrubiella' clade</taxon>
    </lineage>
</organism>
<keyword evidence="2" id="KW-1185">Reference proteome</keyword>
<protein>
    <submittedName>
        <fullName evidence="1">Uncharacterized protein</fullName>
    </submittedName>
</protein>
<dbReference type="OrthoDB" id="3432781at2759"/>
<evidence type="ECO:0000313" key="2">
    <source>
        <dbReference type="Proteomes" id="UP000039046"/>
    </source>
</evidence>
<reference evidence="1 2" key="1">
    <citation type="journal article" date="2015" name="Genome Announc.">
        <title>Draft Genome Sequence and Gene Annotation of the Entomopathogenic Fungus Verticillium hemipterigenum.</title>
        <authorList>
            <person name="Horn F."/>
            <person name="Habel A."/>
            <person name="Scharf D.H."/>
            <person name="Dworschak J."/>
            <person name="Brakhage A.A."/>
            <person name="Guthke R."/>
            <person name="Hertweck C."/>
            <person name="Linde J."/>
        </authorList>
    </citation>
    <scope>NUCLEOTIDE SEQUENCE [LARGE SCALE GENOMIC DNA]</scope>
</reference>
<name>A0A0A1T5H5_9HYPO</name>
<dbReference type="HOGENOM" id="CLU_042091_1_0_1"/>
<evidence type="ECO:0000313" key="1">
    <source>
        <dbReference type="EMBL" id="CEJ92421.1"/>
    </source>
</evidence>
<gene>
    <name evidence="1" type="ORF">VHEMI08075</name>
</gene>
<dbReference type="Proteomes" id="UP000039046">
    <property type="component" value="Unassembled WGS sequence"/>
</dbReference>
<dbReference type="EMBL" id="CDHN01000004">
    <property type="protein sequence ID" value="CEJ92421.1"/>
    <property type="molecule type" value="Genomic_DNA"/>
</dbReference>
<dbReference type="AlphaFoldDB" id="A0A0A1T5H5"/>